<proteinExistence type="predicted"/>
<gene>
    <name evidence="1" type="primary">gb07799</name>
    <name evidence="1" type="ORF">PR202_gb07799</name>
</gene>
<dbReference type="Proteomes" id="UP001054889">
    <property type="component" value="Unassembled WGS sequence"/>
</dbReference>
<sequence>MPQDKKKRDSILWLCWFVGRYGRGGTVVSSTMSRLTWMTSMLTWAARQHYGALLEHRDFRACCRP</sequence>
<dbReference type="AlphaFoldDB" id="A0AAV5EDH4"/>
<organism evidence="1 2">
    <name type="scientific">Eleusine coracana subsp. coracana</name>
    <dbReference type="NCBI Taxonomy" id="191504"/>
    <lineage>
        <taxon>Eukaryota</taxon>
        <taxon>Viridiplantae</taxon>
        <taxon>Streptophyta</taxon>
        <taxon>Embryophyta</taxon>
        <taxon>Tracheophyta</taxon>
        <taxon>Spermatophyta</taxon>
        <taxon>Magnoliopsida</taxon>
        <taxon>Liliopsida</taxon>
        <taxon>Poales</taxon>
        <taxon>Poaceae</taxon>
        <taxon>PACMAD clade</taxon>
        <taxon>Chloridoideae</taxon>
        <taxon>Cynodonteae</taxon>
        <taxon>Eleusininae</taxon>
        <taxon>Eleusine</taxon>
    </lineage>
</organism>
<dbReference type="EMBL" id="BQKI01000075">
    <property type="protein sequence ID" value="GJN20423.1"/>
    <property type="molecule type" value="Genomic_DNA"/>
</dbReference>
<name>A0AAV5EDH4_ELECO</name>
<evidence type="ECO:0000313" key="2">
    <source>
        <dbReference type="Proteomes" id="UP001054889"/>
    </source>
</evidence>
<accession>A0AAV5EDH4</accession>
<evidence type="ECO:0000313" key="1">
    <source>
        <dbReference type="EMBL" id="GJN20423.1"/>
    </source>
</evidence>
<reference evidence="1" key="2">
    <citation type="submission" date="2021-12" db="EMBL/GenBank/DDBJ databases">
        <title>Resequencing data analysis of finger millet.</title>
        <authorList>
            <person name="Hatakeyama M."/>
            <person name="Aluri S."/>
            <person name="Balachadran M.T."/>
            <person name="Sivarajan S.R."/>
            <person name="Poveda L."/>
            <person name="Shimizu-Inatsugi R."/>
            <person name="Schlapbach R."/>
            <person name="Sreeman S.M."/>
            <person name="Shimizu K.K."/>
        </authorList>
    </citation>
    <scope>NUCLEOTIDE SEQUENCE</scope>
</reference>
<comment type="caution">
    <text evidence="1">The sequence shown here is derived from an EMBL/GenBank/DDBJ whole genome shotgun (WGS) entry which is preliminary data.</text>
</comment>
<keyword evidence="2" id="KW-1185">Reference proteome</keyword>
<reference evidence="1" key="1">
    <citation type="journal article" date="2018" name="DNA Res.">
        <title>Multiple hybrid de novo genome assembly of finger millet, an orphan allotetraploid crop.</title>
        <authorList>
            <person name="Hatakeyama M."/>
            <person name="Aluri S."/>
            <person name="Balachadran M.T."/>
            <person name="Sivarajan S.R."/>
            <person name="Patrignani A."/>
            <person name="Gruter S."/>
            <person name="Poveda L."/>
            <person name="Shimizu-Inatsugi R."/>
            <person name="Baeten J."/>
            <person name="Francoijs K.J."/>
            <person name="Nataraja K.N."/>
            <person name="Reddy Y.A.N."/>
            <person name="Phadnis S."/>
            <person name="Ravikumar R.L."/>
            <person name="Schlapbach R."/>
            <person name="Sreeman S.M."/>
            <person name="Shimizu K.K."/>
        </authorList>
    </citation>
    <scope>NUCLEOTIDE SEQUENCE</scope>
</reference>
<protein>
    <submittedName>
        <fullName evidence="1">Uncharacterized protein</fullName>
    </submittedName>
</protein>